<evidence type="ECO:0000256" key="1">
    <source>
        <dbReference type="ARBA" id="ARBA00004163"/>
    </source>
</evidence>
<keyword evidence="13" id="KW-1185">Reference proteome</keyword>
<keyword evidence="8 11" id="KW-1133">Transmembrane helix</keyword>
<evidence type="ECO:0000256" key="3">
    <source>
        <dbReference type="ARBA" id="ARBA00022448"/>
    </source>
</evidence>
<evidence type="ECO:0000313" key="13">
    <source>
        <dbReference type="Proteomes" id="UP001212841"/>
    </source>
</evidence>
<keyword evidence="4 11" id="KW-0812">Transmembrane</keyword>
<comment type="similarity">
    <text evidence="2">Belongs to the USE1 family.</text>
</comment>
<evidence type="ECO:0000313" key="12">
    <source>
        <dbReference type="EMBL" id="KAJ3052640.1"/>
    </source>
</evidence>
<protein>
    <submittedName>
        <fullName evidence="12">SNAP receptor use1</fullName>
    </submittedName>
</protein>
<name>A0AAD5SEL9_9FUNG</name>
<gene>
    <name evidence="12" type="primary">USE1</name>
    <name evidence="12" type="ORF">HK097_005917</name>
</gene>
<sequence length="304" mass="34417">MPTHAEVNLRRLLLKCDTLLEDNDLQSRRKLETNVTYLKKLLQEVENDPNRQMDATKFCEYQQRVELMHGLLDDQKLISSTTRTLIQLRNAAAASAKPNLEVVGGVDRILRIQRTAEHDLREYLMEGLSAKRQTKTQKAPEPTSTPTSNAPRISLAEAREELLSSPSLRIRPNARRPDTSPSHELSSLSTTADPESESLLEHNRKLQDDMTEELVRMAAALKNNTLSIGEKLQKDRKVLDEASTNLETSVGRLKKEKDRLGKLNMSARNTTWLIWGAILLVCIVFTVTFMFMRLVGKRSVSTSV</sequence>
<comment type="subcellular location">
    <subcellularLocation>
        <location evidence="1">Endoplasmic reticulum membrane</location>
        <topology evidence="1">Single-pass type IV membrane protein</topology>
    </subcellularLocation>
</comment>
<dbReference type="EMBL" id="JADGJD010000278">
    <property type="protein sequence ID" value="KAJ3052640.1"/>
    <property type="molecule type" value="Genomic_DNA"/>
</dbReference>
<evidence type="ECO:0000256" key="2">
    <source>
        <dbReference type="ARBA" id="ARBA00007891"/>
    </source>
</evidence>
<keyword evidence="6" id="KW-0931">ER-Golgi transport</keyword>
<evidence type="ECO:0000256" key="4">
    <source>
        <dbReference type="ARBA" id="ARBA00022692"/>
    </source>
</evidence>
<dbReference type="PANTHER" id="PTHR13050">
    <property type="entry name" value="USE1-LIKE PROTEIN"/>
    <property type="match status" value="1"/>
</dbReference>
<evidence type="ECO:0000256" key="11">
    <source>
        <dbReference type="SAM" id="Phobius"/>
    </source>
</evidence>
<dbReference type="Proteomes" id="UP001212841">
    <property type="component" value="Unassembled WGS sequence"/>
</dbReference>
<dbReference type="SUPFAM" id="SSF58038">
    <property type="entry name" value="SNARE fusion complex"/>
    <property type="match status" value="1"/>
</dbReference>
<organism evidence="12 13">
    <name type="scientific">Rhizophlyctis rosea</name>
    <dbReference type="NCBI Taxonomy" id="64517"/>
    <lineage>
        <taxon>Eukaryota</taxon>
        <taxon>Fungi</taxon>
        <taxon>Fungi incertae sedis</taxon>
        <taxon>Chytridiomycota</taxon>
        <taxon>Chytridiomycota incertae sedis</taxon>
        <taxon>Chytridiomycetes</taxon>
        <taxon>Rhizophlyctidales</taxon>
        <taxon>Rhizophlyctidaceae</taxon>
        <taxon>Rhizophlyctis</taxon>
    </lineage>
</organism>
<dbReference type="AlphaFoldDB" id="A0AAD5SEL9"/>
<dbReference type="InterPro" id="IPR019150">
    <property type="entry name" value="Vesicle_transport_protein_Use1"/>
</dbReference>
<keyword evidence="5" id="KW-0256">Endoplasmic reticulum</keyword>
<dbReference type="GO" id="GO:0015031">
    <property type="term" value="P:protein transport"/>
    <property type="evidence" value="ECO:0007669"/>
    <property type="project" value="UniProtKB-KW"/>
</dbReference>
<feature type="region of interest" description="Disordered" evidence="10">
    <location>
        <begin position="127"/>
        <end position="200"/>
    </location>
</feature>
<keyword evidence="9 11" id="KW-0472">Membrane</keyword>
<keyword evidence="12" id="KW-0675">Receptor</keyword>
<dbReference type="GO" id="GO:0005789">
    <property type="term" value="C:endoplasmic reticulum membrane"/>
    <property type="evidence" value="ECO:0007669"/>
    <property type="project" value="UniProtKB-SubCell"/>
</dbReference>
<comment type="caution">
    <text evidence="12">The sequence shown here is derived from an EMBL/GenBank/DDBJ whole genome shotgun (WGS) entry which is preliminary data.</text>
</comment>
<evidence type="ECO:0000256" key="6">
    <source>
        <dbReference type="ARBA" id="ARBA00022892"/>
    </source>
</evidence>
<keyword evidence="3" id="KW-0813">Transport</keyword>
<dbReference type="GO" id="GO:0031201">
    <property type="term" value="C:SNARE complex"/>
    <property type="evidence" value="ECO:0007669"/>
    <property type="project" value="TreeGrafter"/>
</dbReference>
<feature type="transmembrane region" description="Helical" evidence="11">
    <location>
        <begin position="272"/>
        <end position="292"/>
    </location>
</feature>
<feature type="compositionally biased region" description="Polar residues" evidence="10">
    <location>
        <begin position="179"/>
        <end position="193"/>
    </location>
</feature>
<keyword evidence="7" id="KW-0653">Protein transport</keyword>
<evidence type="ECO:0000256" key="5">
    <source>
        <dbReference type="ARBA" id="ARBA00022824"/>
    </source>
</evidence>
<dbReference type="GO" id="GO:0006890">
    <property type="term" value="P:retrograde vesicle-mediated transport, Golgi to endoplasmic reticulum"/>
    <property type="evidence" value="ECO:0007669"/>
    <property type="project" value="TreeGrafter"/>
</dbReference>
<evidence type="ECO:0000256" key="9">
    <source>
        <dbReference type="ARBA" id="ARBA00023136"/>
    </source>
</evidence>
<dbReference type="PANTHER" id="PTHR13050:SF7">
    <property type="entry name" value="VESICLE TRANSPORT PROTEIN USE1"/>
    <property type="match status" value="1"/>
</dbReference>
<feature type="compositionally biased region" description="Polar residues" evidence="10">
    <location>
        <begin position="142"/>
        <end position="151"/>
    </location>
</feature>
<dbReference type="GO" id="GO:0005484">
    <property type="term" value="F:SNAP receptor activity"/>
    <property type="evidence" value="ECO:0007669"/>
    <property type="project" value="TreeGrafter"/>
</dbReference>
<dbReference type="Pfam" id="PF09753">
    <property type="entry name" value="Use1"/>
    <property type="match status" value="1"/>
</dbReference>
<evidence type="ECO:0000256" key="10">
    <source>
        <dbReference type="SAM" id="MobiDB-lite"/>
    </source>
</evidence>
<reference evidence="12" key="1">
    <citation type="submission" date="2020-05" db="EMBL/GenBank/DDBJ databases">
        <title>Phylogenomic resolution of chytrid fungi.</title>
        <authorList>
            <person name="Stajich J.E."/>
            <person name="Amses K."/>
            <person name="Simmons R."/>
            <person name="Seto K."/>
            <person name="Myers J."/>
            <person name="Bonds A."/>
            <person name="Quandt C.A."/>
            <person name="Barry K."/>
            <person name="Liu P."/>
            <person name="Grigoriev I."/>
            <person name="Longcore J.E."/>
            <person name="James T.Y."/>
        </authorList>
    </citation>
    <scope>NUCLEOTIDE SEQUENCE</scope>
    <source>
        <strain evidence="12">JEL0318</strain>
    </source>
</reference>
<proteinExistence type="inferred from homology"/>
<evidence type="ECO:0000256" key="8">
    <source>
        <dbReference type="ARBA" id="ARBA00022989"/>
    </source>
</evidence>
<accession>A0AAD5SEL9</accession>
<dbReference type="CDD" id="cd15860">
    <property type="entry name" value="SNARE_USE1"/>
    <property type="match status" value="1"/>
</dbReference>
<evidence type="ECO:0000256" key="7">
    <source>
        <dbReference type="ARBA" id="ARBA00022927"/>
    </source>
</evidence>